<feature type="compositionally biased region" description="Polar residues" evidence="1">
    <location>
        <begin position="22"/>
        <end position="33"/>
    </location>
</feature>
<proteinExistence type="predicted"/>
<feature type="compositionally biased region" description="Basic and acidic residues" evidence="1">
    <location>
        <begin position="9"/>
        <end position="20"/>
    </location>
</feature>
<sequence>MPIPTPQTRSEEQKQAELADRTGNTCTTGQSDLTSRDELEGSVRHFDPKSWETPSSEQGERPLSKEEVDHLYEERMEDEYAKREGGA</sequence>
<protein>
    <submittedName>
        <fullName evidence="2">Uncharacterized protein</fullName>
    </submittedName>
</protein>
<dbReference type="RefSeq" id="XP_056788662.1">
    <property type="nucleotide sequence ID" value="XM_056935738.1"/>
</dbReference>
<feature type="compositionally biased region" description="Basic and acidic residues" evidence="1">
    <location>
        <begin position="58"/>
        <end position="87"/>
    </location>
</feature>
<keyword evidence="3" id="KW-1185">Reference proteome</keyword>
<feature type="region of interest" description="Disordered" evidence="1">
    <location>
        <begin position="1"/>
        <end position="87"/>
    </location>
</feature>
<name>A0A9W9X2Z9_9EURO</name>
<reference evidence="2" key="2">
    <citation type="journal article" date="2023" name="IMA Fungus">
        <title>Comparative genomic study of the Penicillium genus elucidates a diverse pangenome and 15 lateral gene transfer events.</title>
        <authorList>
            <person name="Petersen C."/>
            <person name="Sorensen T."/>
            <person name="Nielsen M.R."/>
            <person name="Sondergaard T.E."/>
            <person name="Sorensen J.L."/>
            <person name="Fitzpatrick D.A."/>
            <person name="Frisvad J.C."/>
            <person name="Nielsen K.L."/>
        </authorList>
    </citation>
    <scope>NUCLEOTIDE SEQUENCE</scope>
    <source>
        <strain evidence="2">IBT 30728</strain>
    </source>
</reference>
<dbReference type="EMBL" id="JAPWDQ010000008">
    <property type="protein sequence ID" value="KAJ5482690.1"/>
    <property type="molecule type" value="Genomic_DNA"/>
</dbReference>
<gene>
    <name evidence="2" type="ORF">N7539_006136</name>
</gene>
<dbReference type="Proteomes" id="UP001148312">
    <property type="component" value="Unassembled WGS sequence"/>
</dbReference>
<comment type="caution">
    <text evidence="2">The sequence shown here is derived from an EMBL/GenBank/DDBJ whole genome shotgun (WGS) entry which is preliminary data.</text>
</comment>
<evidence type="ECO:0000313" key="2">
    <source>
        <dbReference type="EMBL" id="KAJ5482690.1"/>
    </source>
</evidence>
<feature type="compositionally biased region" description="Basic and acidic residues" evidence="1">
    <location>
        <begin position="34"/>
        <end position="50"/>
    </location>
</feature>
<dbReference type="GeneID" id="81625987"/>
<evidence type="ECO:0000256" key="1">
    <source>
        <dbReference type="SAM" id="MobiDB-lite"/>
    </source>
</evidence>
<organism evidence="2 3">
    <name type="scientific">Penicillium diatomitis</name>
    <dbReference type="NCBI Taxonomy" id="2819901"/>
    <lineage>
        <taxon>Eukaryota</taxon>
        <taxon>Fungi</taxon>
        <taxon>Dikarya</taxon>
        <taxon>Ascomycota</taxon>
        <taxon>Pezizomycotina</taxon>
        <taxon>Eurotiomycetes</taxon>
        <taxon>Eurotiomycetidae</taxon>
        <taxon>Eurotiales</taxon>
        <taxon>Aspergillaceae</taxon>
        <taxon>Penicillium</taxon>
    </lineage>
</organism>
<accession>A0A9W9X2Z9</accession>
<reference evidence="2" key="1">
    <citation type="submission" date="2022-12" db="EMBL/GenBank/DDBJ databases">
        <authorList>
            <person name="Petersen C."/>
        </authorList>
    </citation>
    <scope>NUCLEOTIDE SEQUENCE</scope>
    <source>
        <strain evidence="2">IBT 30728</strain>
    </source>
</reference>
<dbReference type="AlphaFoldDB" id="A0A9W9X2Z9"/>
<evidence type="ECO:0000313" key="3">
    <source>
        <dbReference type="Proteomes" id="UP001148312"/>
    </source>
</evidence>